<gene>
    <name evidence="2" type="ORF">EB233_17810</name>
</gene>
<proteinExistence type="predicted"/>
<protein>
    <submittedName>
        <fullName evidence="2">Uncharacterized protein</fullName>
    </submittedName>
</protein>
<evidence type="ECO:0000256" key="1">
    <source>
        <dbReference type="SAM" id="SignalP"/>
    </source>
</evidence>
<dbReference type="KEGG" id="merd:EB233_17810"/>
<dbReference type="EMBL" id="CP033361">
    <property type="protein sequence ID" value="QKC79919.1"/>
    <property type="molecule type" value="Genomic_DNA"/>
</dbReference>
<name>A0A6M7UPE4_9HYPH</name>
<accession>A0A6M7UPE4</accession>
<evidence type="ECO:0000313" key="2">
    <source>
        <dbReference type="EMBL" id="QKC79919.1"/>
    </source>
</evidence>
<keyword evidence="1" id="KW-0732">Signal</keyword>
<reference evidence="2 3" key="1">
    <citation type="submission" date="2018-10" db="EMBL/GenBank/DDBJ databases">
        <authorList>
            <person name="Perry B.J."/>
            <person name="Sullivan J.T."/>
            <person name="Murphy R.J.T."/>
            <person name="Ramsay J.P."/>
            <person name="Ronson C.W."/>
        </authorList>
    </citation>
    <scope>NUCLEOTIDE SEQUENCE [LARGE SCALE GENOMIC DNA]</scope>
    <source>
        <strain evidence="2 3">NZP2014</strain>
    </source>
</reference>
<dbReference type="Proteomes" id="UP000503339">
    <property type="component" value="Chromosome"/>
</dbReference>
<evidence type="ECO:0000313" key="3">
    <source>
        <dbReference type="Proteomes" id="UP000503339"/>
    </source>
</evidence>
<sequence>MPICRIVLCAAAITIAAVSLANARPDTRNMTCAQTQALIQTQHAAVLATGPNTYDRYIRQFGNECDAPYVPMVAYVPTSDGQCMVYQCEEPSPQVGY</sequence>
<organism evidence="2 3">
    <name type="scientific">Mesorhizobium erdmanii</name>
    <dbReference type="NCBI Taxonomy" id="1777866"/>
    <lineage>
        <taxon>Bacteria</taxon>
        <taxon>Pseudomonadati</taxon>
        <taxon>Pseudomonadota</taxon>
        <taxon>Alphaproteobacteria</taxon>
        <taxon>Hyphomicrobiales</taxon>
        <taxon>Phyllobacteriaceae</taxon>
        <taxon>Mesorhizobium</taxon>
    </lineage>
</organism>
<keyword evidence="3" id="KW-1185">Reference proteome</keyword>
<feature type="signal peptide" evidence="1">
    <location>
        <begin position="1"/>
        <end position="23"/>
    </location>
</feature>
<dbReference type="AlphaFoldDB" id="A0A6M7UPE4"/>
<feature type="chain" id="PRO_5026795190" evidence="1">
    <location>
        <begin position="24"/>
        <end position="97"/>
    </location>
</feature>